<evidence type="ECO:0000313" key="3">
    <source>
        <dbReference type="Proteomes" id="UP001367316"/>
    </source>
</evidence>
<proteinExistence type="predicted"/>
<keyword evidence="1" id="KW-0812">Transmembrane</keyword>
<comment type="caution">
    <text evidence="2">The sequence shown here is derived from an EMBL/GenBank/DDBJ whole genome shotgun (WGS) entry which is preliminary data.</text>
</comment>
<accession>A0ABR1MSX2</accession>
<protein>
    <recommendedName>
        <fullName evidence="4">Transmembrane protein</fullName>
    </recommendedName>
</protein>
<keyword evidence="1" id="KW-1133">Transmembrane helix</keyword>
<gene>
    <name evidence="2" type="ORF">JOL62DRAFT_373399</name>
</gene>
<keyword evidence="3" id="KW-1185">Reference proteome</keyword>
<evidence type="ECO:0000313" key="2">
    <source>
        <dbReference type="EMBL" id="KAK7606031.1"/>
    </source>
</evidence>
<evidence type="ECO:0008006" key="4">
    <source>
        <dbReference type="Google" id="ProtNLM"/>
    </source>
</evidence>
<sequence length="176" mass="20818">MSCQRKQPQSLDLETRDAYFFFFRFDFGLFPFLVFDFVVLSFLSCLLFPFFFSSPSFLSSPTHSQSPRCLRRRLMRAMHVAMWEIWWLATDRELTDRPTDRPKCRRTVCTQYTTLGSIRSAPMRAQDKRGKQQKHWIVLLVVVMAPYACSVGRSRRLLELARCARQRSRTDVTKID</sequence>
<dbReference type="EMBL" id="JBBPBF010000057">
    <property type="protein sequence ID" value="KAK7606031.1"/>
    <property type="molecule type" value="Genomic_DNA"/>
</dbReference>
<dbReference type="Proteomes" id="UP001367316">
    <property type="component" value="Unassembled WGS sequence"/>
</dbReference>
<organism evidence="2 3">
    <name type="scientific">Phyllosticta paracitricarpa</name>
    <dbReference type="NCBI Taxonomy" id="2016321"/>
    <lineage>
        <taxon>Eukaryota</taxon>
        <taxon>Fungi</taxon>
        <taxon>Dikarya</taxon>
        <taxon>Ascomycota</taxon>
        <taxon>Pezizomycotina</taxon>
        <taxon>Dothideomycetes</taxon>
        <taxon>Dothideomycetes incertae sedis</taxon>
        <taxon>Botryosphaeriales</taxon>
        <taxon>Phyllostictaceae</taxon>
        <taxon>Phyllosticta</taxon>
    </lineage>
</organism>
<feature type="transmembrane region" description="Helical" evidence="1">
    <location>
        <begin position="29"/>
        <end position="52"/>
    </location>
</feature>
<name>A0ABR1MSX2_9PEZI</name>
<evidence type="ECO:0000256" key="1">
    <source>
        <dbReference type="SAM" id="Phobius"/>
    </source>
</evidence>
<reference evidence="2 3" key="1">
    <citation type="submission" date="2024-04" db="EMBL/GenBank/DDBJ databases">
        <title>Phyllosticta paracitricarpa is synonymous to the EU quarantine fungus P. citricarpa based on phylogenomic analyses.</title>
        <authorList>
            <consortium name="Lawrence Berkeley National Laboratory"/>
            <person name="Van ingen-buijs V.A."/>
            <person name="Van westerhoven A.C."/>
            <person name="Haridas S."/>
            <person name="Skiadas P."/>
            <person name="Martin F."/>
            <person name="Groenewald J.Z."/>
            <person name="Crous P.W."/>
            <person name="Seidl M.F."/>
        </authorList>
    </citation>
    <scope>NUCLEOTIDE SEQUENCE [LARGE SCALE GENOMIC DNA]</scope>
    <source>
        <strain evidence="2 3">CBS 141358</strain>
    </source>
</reference>
<keyword evidence="1" id="KW-0472">Membrane</keyword>